<sequence length="427" mass="48592">MNLSGLNFSALPEINIIFRFFVCAVLFALGGALLILISGHEVWQTRWHPNMLAITHCFTLGFITTVMMGALLQILPVIGGIGIPKVKQVANTFLIFHVFGTSSLIASFIWPISILKIAAVILLSFGYGIYLVALISVLVKKLSQGSSIVTIRFALCALLFTLILGLLMLARNLGWHIIPFDKYVTDLHAIWGIAGWFSLLIIAVSFQIIPMFHVAPEFNERIRNYLPWLIIVLLLSVIISKGHVQELVFLLLIVNSLFICYLCYLLSLRKRKIPDTTVNFWRFSAVSMITVFILYLLPENLLMAFGVEQPTLTLAAMVIFLYVISIIFGMMLKIMPFLSYTHLQQRCLLDFSLMQLLPNMHQFLPPKHGKKLFYLHLCTALVLVLTLIFNQFYLLLAFTLLMEFCWLLVLLVRCKRLYNATIKQIEN</sequence>
<feature type="transmembrane region" description="Helical" evidence="1">
    <location>
        <begin position="395"/>
        <end position="414"/>
    </location>
</feature>
<keyword evidence="3" id="KW-1185">Reference proteome</keyword>
<keyword evidence="1" id="KW-1133">Transmembrane helix</keyword>
<feature type="transmembrane region" description="Helical" evidence="1">
    <location>
        <begin position="151"/>
        <end position="170"/>
    </location>
</feature>
<feature type="transmembrane region" description="Helical" evidence="1">
    <location>
        <begin position="280"/>
        <end position="298"/>
    </location>
</feature>
<name>A0ABZ0GLN3_9GAMM</name>
<evidence type="ECO:0000313" key="3">
    <source>
        <dbReference type="Proteomes" id="UP001301442"/>
    </source>
</evidence>
<evidence type="ECO:0000313" key="2">
    <source>
        <dbReference type="EMBL" id="WOH36789.1"/>
    </source>
</evidence>
<feature type="transmembrane region" description="Helical" evidence="1">
    <location>
        <begin position="247"/>
        <end position="268"/>
    </location>
</feature>
<feature type="transmembrane region" description="Helical" evidence="1">
    <location>
        <begin position="372"/>
        <end position="389"/>
    </location>
</feature>
<feature type="transmembrane region" description="Helical" evidence="1">
    <location>
        <begin position="190"/>
        <end position="212"/>
    </location>
</feature>
<gene>
    <name evidence="2" type="ORF">RI844_15630</name>
</gene>
<evidence type="ECO:0008006" key="4">
    <source>
        <dbReference type="Google" id="ProtNLM"/>
    </source>
</evidence>
<keyword evidence="1" id="KW-0812">Transmembrane</keyword>
<reference evidence="2 3" key="1">
    <citation type="submission" date="2023-09" db="EMBL/GenBank/DDBJ databases">
        <authorList>
            <person name="Qi X."/>
        </authorList>
    </citation>
    <scope>NUCLEOTIDE SEQUENCE [LARGE SCALE GENOMIC DNA]</scope>
    <source>
        <strain evidence="2 3">S1-1</strain>
    </source>
</reference>
<evidence type="ECO:0000256" key="1">
    <source>
        <dbReference type="SAM" id="Phobius"/>
    </source>
</evidence>
<feature type="transmembrane region" description="Helical" evidence="1">
    <location>
        <begin position="93"/>
        <end position="112"/>
    </location>
</feature>
<protein>
    <recommendedName>
        <fullName evidence="4">NnrS family protein</fullName>
    </recommendedName>
</protein>
<dbReference type="EMBL" id="CP136600">
    <property type="protein sequence ID" value="WOH36789.1"/>
    <property type="molecule type" value="Genomic_DNA"/>
</dbReference>
<dbReference type="RefSeq" id="WP_348395601.1">
    <property type="nucleotide sequence ID" value="NZ_CP136600.1"/>
</dbReference>
<feature type="transmembrane region" description="Helical" evidence="1">
    <location>
        <begin position="16"/>
        <end position="38"/>
    </location>
</feature>
<feature type="transmembrane region" description="Helical" evidence="1">
    <location>
        <begin position="118"/>
        <end position="139"/>
    </location>
</feature>
<keyword evidence="1" id="KW-0472">Membrane</keyword>
<feature type="transmembrane region" description="Helical" evidence="1">
    <location>
        <begin position="224"/>
        <end position="241"/>
    </location>
</feature>
<proteinExistence type="predicted"/>
<feature type="transmembrane region" description="Helical" evidence="1">
    <location>
        <begin position="310"/>
        <end position="332"/>
    </location>
</feature>
<organism evidence="2 3">
    <name type="scientific">Thalassotalea fonticola</name>
    <dbReference type="NCBI Taxonomy" id="3065649"/>
    <lineage>
        <taxon>Bacteria</taxon>
        <taxon>Pseudomonadati</taxon>
        <taxon>Pseudomonadota</taxon>
        <taxon>Gammaproteobacteria</taxon>
        <taxon>Alteromonadales</taxon>
        <taxon>Colwelliaceae</taxon>
        <taxon>Thalassotalea</taxon>
    </lineage>
</organism>
<accession>A0ABZ0GLN3</accession>
<feature type="transmembrane region" description="Helical" evidence="1">
    <location>
        <begin position="58"/>
        <end position="81"/>
    </location>
</feature>
<dbReference type="Proteomes" id="UP001301442">
    <property type="component" value="Chromosome"/>
</dbReference>